<sequence length="58" mass="6442">MTTYLDRLAWGLALLTIVLWAFVPQMAMAYPVMMPKVPVVDSQPLPPVPSNDLAEADR</sequence>
<protein>
    <submittedName>
        <fullName evidence="1">Uncharacterized protein</fullName>
    </submittedName>
</protein>
<dbReference type="Proteomes" id="UP000645462">
    <property type="component" value="Unassembled WGS sequence"/>
</dbReference>
<accession>A0ABQ1KQH2</accession>
<evidence type="ECO:0000313" key="1">
    <source>
        <dbReference type="EMBL" id="GGC04113.1"/>
    </source>
</evidence>
<keyword evidence="2" id="KW-1185">Reference proteome</keyword>
<comment type="caution">
    <text evidence="1">The sequence shown here is derived from an EMBL/GenBank/DDBJ whole genome shotgun (WGS) entry which is preliminary data.</text>
</comment>
<dbReference type="RefSeq" id="WP_188481994.1">
    <property type="nucleotide sequence ID" value="NZ_BMFC01000004.1"/>
</dbReference>
<organism evidence="1 2">
    <name type="scientific">Marivita lacus</name>
    <dbReference type="NCBI Taxonomy" id="1323742"/>
    <lineage>
        <taxon>Bacteria</taxon>
        <taxon>Pseudomonadati</taxon>
        <taxon>Pseudomonadota</taxon>
        <taxon>Alphaproteobacteria</taxon>
        <taxon>Rhodobacterales</taxon>
        <taxon>Roseobacteraceae</taxon>
        <taxon>Marivita</taxon>
    </lineage>
</organism>
<gene>
    <name evidence="1" type="ORF">GCM10011363_21000</name>
</gene>
<reference evidence="2" key="1">
    <citation type="journal article" date="2019" name="Int. J. Syst. Evol. Microbiol.">
        <title>The Global Catalogue of Microorganisms (GCM) 10K type strain sequencing project: providing services to taxonomists for standard genome sequencing and annotation.</title>
        <authorList>
            <consortium name="The Broad Institute Genomics Platform"/>
            <consortium name="The Broad Institute Genome Sequencing Center for Infectious Disease"/>
            <person name="Wu L."/>
            <person name="Ma J."/>
        </authorList>
    </citation>
    <scope>NUCLEOTIDE SEQUENCE [LARGE SCALE GENOMIC DNA]</scope>
    <source>
        <strain evidence="2">CGMCC 1.12478</strain>
    </source>
</reference>
<name>A0ABQ1KQH2_9RHOB</name>
<dbReference type="EMBL" id="BMFC01000004">
    <property type="protein sequence ID" value="GGC04113.1"/>
    <property type="molecule type" value="Genomic_DNA"/>
</dbReference>
<proteinExistence type="predicted"/>
<evidence type="ECO:0000313" key="2">
    <source>
        <dbReference type="Proteomes" id="UP000645462"/>
    </source>
</evidence>